<organism evidence="1 2">
    <name type="scientific">Pelobates cultripes</name>
    <name type="common">Western spadefoot toad</name>
    <dbReference type="NCBI Taxonomy" id="61616"/>
    <lineage>
        <taxon>Eukaryota</taxon>
        <taxon>Metazoa</taxon>
        <taxon>Chordata</taxon>
        <taxon>Craniata</taxon>
        <taxon>Vertebrata</taxon>
        <taxon>Euteleostomi</taxon>
        <taxon>Amphibia</taxon>
        <taxon>Batrachia</taxon>
        <taxon>Anura</taxon>
        <taxon>Pelobatoidea</taxon>
        <taxon>Pelobatidae</taxon>
        <taxon>Pelobates</taxon>
    </lineage>
</organism>
<evidence type="ECO:0000313" key="2">
    <source>
        <dbReference type="Proteomes" id="UP001295444"/>
    </source>
</evidence>
<evidence type="ECO:0000313" key="1">
    <source>
        <dbReference type="EMBL" id="CAH2252187.1"/>
    </source>
</evidence>
<accession>A0AAD1VUE7</accession>
<protein>
    <submittedName>
        <fullName evidence="1">Uncharacterized protein</fullName>
    </submittedName>
</protein>
<dbReference type="AlphaFoldDB" id="A0AAD1VUE7"/>
<dbReference type="EMBL" id="OW240913">
    <property type="protein sequence ID" value="CAH2252187.1"/>
    <property type="molecule type" value="Genomic_DNA"/>
</dbReference>
<keyword evidence="2" id="KW-1185">Reference proteome</keyword>
<feature type="non-terminal residue" evidence="1">
    <location>
        <position position="76"/>
    </location>
</feature>
<proteinExistence type="predicted"/>
<gene>
    <name evidence="1" type="ORF">PECUL_23A010240</name>
</gene>
<name>A0AAD1VUE7_PELCU</name>
<sequence>MRSEELPGVECIDNIFPFSDIECELGTEQETPLVCLGNEVEPPHTEDPIEEVEFQDLRVPPGNFRAAEWEDMSLTA</sequence>
<dbReference type="Proteomes" id="UP001295444">
    <property type="component" value="Chromosome 02"/>
</dbReference>
<reference evidence="1" key="1">
    <citation type="submission" date="2022-03" db="EMBL/GenBank/DDBJ databases">
        <authorList>
            <person name="Alioto T."/>
            <person name="Alioto T."/>
            <person name="Gomez Garrido J."/>
        </authorList>
    </citation>
    <scope>NUCLEOTIDE SEQUENCE</scope>
</reference>